<organism evidence="1 2">
    <name type="scientific">Lates japonicus</name>
    <name type="common">Japanese lates</name>
    <dbReference type="NCBI Taxonomy" id="270547"/>
    <lineage>
        <taxon>Eukaryota</taxon>
        <taxon>Metazoa</taxon>
        <taxon>Chordata</taxon>
        <taxon>Craniata</taxon>
        <taxon>Vertebrata</taxon>
        <taxon>Euteleostomi</taxon>
        <taxon>Actinopterygii</taxon>
        <taxon>Neopterygii</taxon>
        <taxon>Teleostei</taxon>
        <taxon>Neoteleostei</taxon>
        <taxon>Acanthomorphata</taxon>
        <taxon>Carangaria</taxon>
        <taxon>Carangaria incertae sedis</taxon>
        <taxon>Centropomidae</taxon>
        <taxon>Lates</taxon>
    </lineage>
</organism>
<dbReference type="AlphaFoldDB" id="A0AAD3NFN4"/>
<keyword evidence="2" id="KW-1185">Reference proteome</keyword>
<sequence length="157" mass="17943">METAVALATTMATPKVRVRDIMRIERVVHILSVASVWMMLEPRQGAKVGKLTLKTTEMETIYDLGNKMIDSLSKKSTSRCKLSNPHGIPIDLLDKRHHYTTSPYREKGARQILKIGDKFRWRTLKGLFSVLDEARSSQYMKEYQDSLFNETLVPLGS</sequence>
<dbReference type="EMBL" id="BRZM01000646">
    <property type="protein sequence ID" value="GLD71560.1"/>
    <property type="molecule type" value="Genomic_DNA"/>
</dbReference>
<protein>
    <submittedName>
        <fullName evidence="1">RuvB-like 2 isoform X3</fullName>
    </submittedName>
</protein>
<accession>A0AAD3NFN4</accession>
<evidence type="ECO:0000313" key="2">
    <source>
        <dbReference type="Proteomes" id="UP001279410"/>
    </source>
</evidence>
<gene>
    <name evidence="1" type="ORF">AKAME5_002288200</name>
</gene>
<proteinExistence type="predicted"/>
<reference evidence="1" key="1">
    <citation type="submission" date="2022-08" db="EMBL/GenBank/DDBJ databases">
        <title>Genome sequencing of akame (Lates japonicus).</title>
        <authorList>
            <person name="Hashiguchi Y."/>
            <person name="Takahashi H."/>
        </authorList>
    </citation>
    <scope>NUCLEOTIDE SEQUENCE</scope>
    <source>
        <strain evidence="1">Kochi</strain>
    </source>
</reference>
<dbReference type="Gene3D" id="2.40.50.360">
    <property type="entry name" value="RuvB-like helicase, domain II"/>
    <property type="match status" value="1"/>
</dbReference>
<dbReference type="InterPro" id="IPR042487">
    <property type="entry name" value="RuvBL1/2_DNA/RNA_bd_dom"/>
</dbReference>
<evidence type="ECO:0000313" key="1">
    <source>
        <dbReference type="EMBL" id="GLD71560.1"/>
    </source>
</evidence>
<dbReference type="Proteomes" id="UP001279410">
    <property type="component" value="Unassembled WGS sequence"/>
</dbReference>
<name>A0AAD3NFN4_LATJO</name>
<comment type="caution">
    <text evidence="1">The sequence shown here is derived from an EMBL/GenBank/DDBJ whole genome shotgun (WGS) entry which is preliminary data.</text>
</comment>